<dbReference type="HOGENOM" id="CLU_3335867_0_0_1"/>
<gene>
    <name evidence="1" type="ORF">SS1G_03899</name>
</gene>
<dbReference type="RefSeq" id="XP_001595809.1">
    <property type="nucleotide sequence ID" value="XM_001595759.1"/>
</dbReference>
<dbReference type="KEGG" id="ssl:SS1G_03899"/>
<dbReference type="InParanoid" id="A7EF08"/>
<reference evidence="2" key="1">
    <citation type="journal article" date="2011" name="PLoS Genet.">
        <title>Genomic analysis of the necrotrophic fungal pathogens Sclerotinia sclerotiorum and Botrytis cinerea.</title>
        <authorList>
            <person name="Amselem J."/>
            <person name="Cuomo C.A."/>
            <person name="van Kan J.A."/>
            <person name="Viaud M."/>
            <person name="Benito E.P."/>
            <person name="Couloux A."/>
            <person name="Coutinho P.M."/>
            <person name="de Vries R.P."/>
            <person name="Dyer P.S."/>
            <person name="Fillinger S."/>
            <person name="Fournier E."/>
            <person name="Gout L."/>
            <person name="Hahn M."/>
            <person name="Kohn L."/>
            <person name="Lapalu N."/>
            <person name="Plummer K.M."/>
            <person name="Pradier J.M."/>
            <person name="Quevillon E."/>
            <person name="Sharon A."/>
            <person name="Simon A."/>
            <person name="ten Have A."/>
            <person name="Tudzynski B."/>
            <person name="Tudzynski P."/>
            <person name="Wincker P."/>
            <person name="Andrew M."/>
            <person name="Anthouard V."/>
            <person name="Beever R.E."/>
            <person name="Beffa R."/>
            <person name="Benoit I."/>
            <person name="Bouzid O."/>
            <person name="Brault B."/>
            <person name="Chen Z."/>
            <person name="Choquer M."/>
            <person name="Collemare J."/>
            <person name="Cotton P."/>
            <person name="Danchin E.G."/>
            <person name="Da Silva C."/>
            <person name="Gautier A."/>
            <person name="Giraud C."/>
            <person name="Giraud T."/>
            <person name="Gonzalez C."/>
            <person name="Grossetete S."/>
            <person name="Guldener U."/>
            <person name="Henrissat B."/>
            <person name="Howlett B.J."/>
            <person name="Kodira C."/>
            <person name="Kretschmer M."/>
            <person name="Lappartient A."/>
            <person name="Leroch M."/>
            <person name="Levis C."/>
            <person name="Mauceli E."/>
            <person name="Neuveglise C."/>
            <person name="Oeser B."/>
            <person name="Pearson M."/>
            <person name="Poulain J."/>
            <person name="Poussereau N."/>
            <person name="Quesneville H."/>
            <person name="Rascle C."/>
            <person name="Schumacher J."/>
            <person name="Segurens B."/>
            <person name="Sexton A."/>
            <person name="Silva E."/>
            <person name="Sirven C."/>
            <person name="Soanes D.M."/>
            <person name="Talbot N.J."/>
            <person name="Templeton M."/>
            <person name="Yandava C."/>
            <person name="Yarden O."/>
            <person name="Zeng Q."/>
            <person name="Rollins J.A."/>
            <person name="Lebrun M.H."/>
            <person name="Dickman M."/>
        </authorList>
    </citation>
    <scope>NUCLEOTIDE SEQUENCE [LARGE SCALE GENOMIC DNA]</scope>
    <source>
        <strain evidence="2">ATCC 18683 / 1980 / Ss-1</strain>
    </source>
</reference>
<dbReference type="EMBL" id="CH476624">
    <property type="protein sequence ID" value="EDO01424.1"/>
    <property type="molecule type" value="Genomic_DNA"/>
</dbReference>
<accession>A7EF08</accession>
<sequence>MIIPAFDMGVCLLIWGGPYMFITEEKLQTEMVGFVYWK</sequence>
<proteinExistence type="predicted"/>
<protein>
    <submittedName>
        <fullName evidence="1">Uncharacterized protein</fullName>
    </submittedName>
</protein>
<organism evidence="1 2">
    <name type="scientific">Sclerotinia sclerotiorum (strain ATCC 18683 / 1980 / Ss-1)</name>
    <name type="common">White mold</name>
    <name type="synonym">Whetzelinia sclerotiorum</name>
    <dbReference type="NCBI Taxonomy" id="665079"/>
    <lineage>
        <taxon>Eukaryota</taxon>
        <taxon>Fungi</taxon>
        <taxon>Dikarya</taxon>
        <taxon>Ascomycota</taxon>
        <taxon>Pezizomycotina</taxon>
        <taxon>Leotiomycetes</taxon>
        <taxon>Helotiales</taxon>
        <taxon>Sclerotiniaceae</taxon>
        <taxon>Sclerotinia</taxon>
    </lineage>
</organism>
<dbReference type="AlphaFoldDB" id="A7EF08"/>
<dbReference type="Proteomes" id="UP000001312">
    <property type="component" value="Unassembled WGS sequence"/>
</dbReference>
<name>A7EF08_SCLS1</name>
<evidence type="ECO:0000313" key="2">
    <source>
        <dbReference type="Proteomes" id="UP000001312"/>
    </source>
</evidence>
<dbReference type="GeneID" id="5491598"/>
<evidence type="ECO:0000313" key="1">
    <source>
        <dbReference type="EMBL" id="EDO01424.1"/>
    </source>
</evidence>
<keyword evidence="2" id="KW-1185">Reference proteome</keyword>